<reference evidence="1" key="1">
    <citation type="journal article" date="2014" name="Front. Microbiol.">
        <title>High frequency of phylogenetically diverse reductive dehalogenase-homologous genes in deep subseafloor sedimentary metagenomes.</title>
        <authorList>
            <person name="Kawai M."/>
            <person name="Futagami T."/>
            <person name="Toyoda A."/>
            <person name="Takaki Y."/>
            <person name="Nishi S."/>
            <person name="Hori S."/>
            <person name="Arai W."/>
            <person name="Tsubouchi T."/>
            <person name="Morono Y."/>
            <person name="Uchiyama I."/>
            <person name="Ito T."/>
            <person name="Fujiyama A."/>
            <person name="Inagaki F."/>
            <person name="Takami H."/>
        </authorList>
    </citation>
    <scope>NUCLEOTIDE SEQUENCE</scope>
    <source>
        <strain evidence="1">Expedition CK06-06</strain>
    </source>
</reference>
<protein>
    <submittedName>
        <fullName evidence="1">Uncharacterized protein</fullName>
    </submittedName>
</protein>
<comment type="caution">
    <text evidence="1">The sequence shown here is derived from an EMBL/GenBank/DDBJ whole genome shotgun (WGS) entry which is preliminary data.</text>
</comment>
<feature type="non-terminal residue" evidence="1">
    <location>
        <position position="1"/>
    </location>
</feature>
<proteinExistence type="predicted"/>
<feature type="non-terminal residue" evidence="1">
    <location>
        <position position="138"/>
    </location>
</feature>
<organism evidence="1">
    <name type="scientific">marine sediment metagenome</name>
    <dbReference type="NCBI Taxonomy" id="412755"/>
    <lineage>
        <taxon>unclassified sequences</taxon>
        <taxon>metagenomes</taxon>
        <taxon>ecological metagenomes</taxon>
    </lineage>
</organism>
<dbReference type="AlphaFoldDB" id="X1L6T0"/>
<accession>X1L6T0</accession>
<evidence type="ECO:0000313" key="1">
    <source>
        <dbReference type="EMBL" id="GAH98134.1"/>
    </source>
</evidence>
<gene>
    <name evidence="1" type="ORF">S03H2_69525</name>
</gene>
<name>X1L6T0_9ZZZZ</name>
<dbReference type="EMBL" id="BARU01045959">
    <property type="protein sequence ID" value="GAH98134.1"/>
    <property type="molecule type" value="Genomic_DNA"/>
</dbReference>
<sequence>GWITSSISSVITSLGAWFSEQYSRISALFSSWGDNIAAFFAYQAELISSYWSQWFKARAEDLTEMQGWMVSNIVEPLTAWWDQLLERLLDVGSWIGSLMDGLVAWFMEDVPGHSPRWTGIFEAIGGWFYSWFFEFPKW</sequence>